<protein>
    <submittedName>
        <fullName evidence="1">Uncharacterized protein</fullName>
    </submittedName>
</protein>
<accession>A0ABP7Y5Z7</accession>
<keyword evidence="2" id="KW-1185">Reference proteome</keyword>
<name>A0ABP7Y5Z7_9SPHI</name>
<comment type="caution">
    <text evidence="1">The sequence shown here is derived from an EMBL/GenBank/DDBJ whole genome shotgun (WGS) entry which is preliminary data.</text>
</comment>
<proteinExistence type="predicted"/>
<gene>
    <name evidence="1" type="ORF">GCM10022216_00660</name>
</gene>
<dbReference type="EMBL" id="BAAAZI010000001">
    <property type="protein sequence ID" value="GAA4130990.1"/>
    <property type="molecule type" value="Genomic_DNA"/>
</dbReference>
<organism evidence="1 2">
    <name type="scientific">Sphingobacterium kyonggiense</name>
    <dbReference type="NCBI Taxonomy" id="714075"/>
    <lineage>
        <taxon>Bacteria</taxon>
        <taxon>Pseudomonadati</taxon>
        <taxon>Bacteroidota</taxon>
        <taxon>Sphingobacteriia</taxon>
        <taxon>Sphingobacteriales</taxon>
        <taxon>Sphingobacteriaceae</taxon>
        <taxon>Sphingobacterium</taxon>
    </lineage>
</organism>
<dbReference type="Proteomes" id="UP001500101">
    <property type="component" value="Unassembled WGS sequence"/>
</dbReference>
<evidence type="ECO:0000313" key="1">
    <source>
        <dbReference type="EMBL" id="GAA4130990.1"/>
    </source>
</evidence>
<reference evidence="2" key="1">
    <citation type="journal article" date="2019" name="Int. J. Syst. Evol. Microbiol.">
        <title>The Global Catalogue of Microorganisms (GCM) 10K type strain sequencing project: providing services to taxonomists for standard genome sequencing and annotation.</title>
        <authorList>
            <consortium name="The Broad Institute Genomics Platform"/>
            <consortium name="The Broad Institute Genome Sequencing Center for Infectious Disease"/>
            <person name="Wu L."/>
            <person name="Ma J."/>
        </authorList>
    </citation>
    <scope>NUCLEOTIDE SEQUENCE [LARGE SCALE GENOMIC DNA]</scope>
    <source>
        <strain evidence="2">JCM 16704</strain>
    </source>
</reference>
<dbReference type="RefSeq" id="WP_344672689.1">
    <property type="nucleotide sequence ID" value="NZ_BAAAZI010000001.1"/>
</dbReference>
<evidence type="ECO:0000313" key="2">
    <source>
        <dbReference type="Proteomes" id="UP001500101"/>
    </source>
</evidence>
<sequence length="89" mass="9819">MFCLFFAVLYFKDPNLAESILPKCFDISKNIKGLVKTIYLLVVADIQRQLVKQIGGAELNQLLNNSEEIEDWKAVGIISTMGLGSVALG</sequence>